<reference evidence="3" key="2">
    <citation type="submission" date="2021-12" db="EMBL/GenBank/DDBJ databases">
        <title>Resequencing data analysis of finger millet.</title>
        <authorList>
            <person name="Hatakeyama M."/>
            <person name="Aluri S."/>
            <person name="Balachadran M.T."/>
            <person name="Sivarajan S.R."/>
            <person name="Poveda L."/>
            <person name="Shimizu-Inatsugi R."/>
            <person name="Schlapbach R."/>
            <person name="Sreeman S.M."/>
            <person name="Shimizu K.K."/>
        </authorList>
    </citation>
    <scope>NUCLEOTIDE SEQUENCE</scope>
</reference>
<accession>A0AAV5F5T5</accession>
<evidence type="ECO:0000313" key="3">
    <source>
        <dbReference type="EMBL" id="GJN29740.1"/>
    </source>
</evidence>
<comment type="caution">
    <text evidence="3">The sequence shown here is derived from an EMBL/GenBank/DDBJ whole genome shotgun (WGS) entry which is preliminary data.</text>
</comment>
<feature type="region of interest" description="Disordered" evidence="1">
    <location>
        <begin position="174"/>
        <end position="207"/>
    </location>
</feature>
<dbReference type="PANTHER" id="PTHR33326:SF44">
    <property type="entry name" value="OS10G0494950 PROTEIN"/>
    <property type="match status" value="1"/>
</dbReference>
<feature type="domain" description="DUF3615" evidence="2">
    <location>
        <begin position="218"/>
        <end position="318"/>
    </location>
</feature>
<dbReference type="Pfam" id="PF12274">
    <property type="entry name" value="DUF3615"/>
    <property type="match status" value="1"/>
</dbReference>
<sequence>MPDPGEEVGPSGTRDLWQFQIPFGEQRIENVFSNAEGGFRGNLPPVAPQDRLATRCRKSPSPVVTEDLQPQPPPSEKPVAEFAESALPEPDISSSEELLVTKSLEGLITASPPTILVNAIASSSSTSPFSHEKLEAGAADSSFALTLQEPDASSLEEVLDTTSVEELITVNPQTVPHNAQDGSPPTASSFGSKIFFRHPPGPNSRRRKETVVEEYYLVQALVNQYNDDHNLSGNFAHELENLLGYSWIYAENRWYYHFNFTTKTREAEPSSGYLFFAEMSHMQGEDAWEISCCCTINSKDNGLCYGCKNYGRPDIQHPNNTKAYFGGHLDGYLPFGDEDELSGPDYDYDDV</sequence>
<keyword evidence="5" id="KW-1185">Reference proteome</keyword>
<proteinExistence type="predicted"/>
<reference evidence="3" key="1">
    <citation type="journal article" date="2018" name="DNA Res.">
        <title>Multiple hybrid de novo genome assembly of finger millet, an orphan allotetraploid crop.</title>
        <authorList>
            <person name="Hatakeyama M."/>
            <person name="Aluri S."/>
            <person name="Balachadran M.T."/>
            <person name="Sivarajan S.R."/>
            <person name="Patrignani A."/>
            <person name="Gruter S."/>
            <person name="Poveda L."/>
            <person name="Shimizu-Inatsugi R."/>
            <person name="Baeten J."/>
            <person name="Francoijs K.J."/>
            <person name="Nataraja K.N."/>
            <person name="Reddy Y.A.N."/>
            <person name="Phadnis S."/>
            <person name="Ravikumar R.L."/>
            <person name="Schlapbach R."/>
            <person name="Sreeman S.M."/>
            <person name="Shimizu K.K."/>
        </authorList>
    </citation>
    <scope>NUCLEOTIDE SEQUENCE</scope>
</reference>
<dbReference type="InterPro" id="IPR022059">
    <property type="entry name" value="DUF3615"/>
</dbReference>
<protein>
    <recommendedName>
        <fullName evidence="2">DUF3615 domain-containing protein</fullName>
    </recommendedName>
</protein>
<evidence type="ECO:0000313" key="4">
    <source>
        <dbReference type="EMBL" id="GJN29803.1"/>
    </source>
</evidence>
<feature type="compositionally biased region" description="Polar residues" evidence="1">
    <location>
        <begin position="174"/>
        <end position="191"/>
    </location>
</feature>
<feature type="region of interest" description="Disordered" evidence="1">
    <location>
        <begin position="35"/>
        <end position="78"/>
    </location>
</feature>
<organism evidence="3 5">
    <name type="scientific">Eleusine coracana subsp. coracana</name>
    <dbReference type="NCBI Taxonomy" id="191504"/>
    <lineage>
        <taxon>Eukaryota</taxon>
        <taxon>Viridiplantae</taxon>
        <taxon>Streptophyta</taxon>
        <taxon>Embryophyta</taxon>
        <taxon>Tracheophyta</taxon>
        <taxon>Spermatophyta</taxon>
        <taxon>Magnoliopsida</taxon>
        <taxon>Liliopsida</taxon>
        <taxon>Poales</taxon>
        <taxon>Poaceae</taxon>
        <taxon>PACMAD clade</taxon>
        <taxon>Chloridoideae</taxon>
        <taxon>Cynodonteae</taxon>
        <taxon>Eleusininae</taxon>
        <taxon>Eleusine</taxon>
    </lineage>
</organism>
<dbReference type="Proteomes" id="UP001054889">
    <property type="component" value="Unassembled WGS sequence"/>
</dbReference>
<evidence type="ECO:0000259" key="2">
    <source>
        <dbReference type="Pfam" id="PF12274"/>
    </source>
</evidence>
<gene>
    <name evidence="3" type="primary">gb17991</name>
    <name evidence="4" type="synonym">gb18058</name>
    <name evidence="3" type="ORF">PR202_gb17991</name>
    <name evidence="4" type="ORF">PR202_gb18058</name>
</gene>
<dbReference type="EMBL" id="BQKI01000081">
    <property type="protein sequence ID" value="GJN29740.1"/>
    <property type="molecule type" value="Genomic_DNA"/>
</dbReference>
<dbReference type="AlphaFoldDB" id="A0AAV5F5T5"/>
<dbReference type="PANTHER" id="PTHR33326">
    <property type="entry name" value="OS05G0543800 PROTEIN"/>
    <property type="match status" value="1"/>
</dbReference>
<name>A0AAV5F5T5_ELECO</name>
<dbReference type="EMBL" id="BQKI01000081">
    <property type="protein sequence ID" value="GJN29803.1"/>
    <property type="molecule type" value="Genomic_DNA"/>
</dbReference>
<evidence type="ECO:0000313" key="5">
    <source>
        <dbReference type="Proteomes" id="UP001054889"/>
    </source>
</evidence>
<evidence type="ECO:0000256" key="1">
    <source>
        <dbReference type="SAM" id="MobiDB-lite"/>
    </source>
</evidence>